<gene>
    <name evidence="1" type="ORF">AN188_01056</name>
    <name evidence="2" type="ORF">APG09_00630</name>
</gene>
<evidence type="ECO:0000313" key="1">
    <source>
        <dbReference type="EMBL" id="KYC54462.1"/>
    </source>
</evidence>
<protein>
    <recommendedName>
        <fullName evidence="4">GIY-YIG domain-containing protein</fullName>
    </recommendedName>
</protein>
<dbReference type="EMBL" id="LNJB01000013">
    <property type="protein sequence ID" value="KYC54462.1"/>
    <property type="molecule type" value="Genomic_DNA"/>
</dbReference>
<dbReference type="InterPro" id="IPR002837">
    <property type="entry name" value="DUF123"/>
</dbReference>
<comment type="caution">
    <text evidence="2">The sequence shown here is derived from an EMBL/GenBank/DDBJ whole genome shotgun (WGS) entry which is preliminary data.</text>
</comment>
<reference evidence="2 3" key="1">
    <citation type="journal article" date="2016" name="ISME J.">
        <title>Chasing the elusive Euryarchaeota class WSA2: genomes reveal a uniquely fastidious methyl-reducing methanogen.</title>
        <authorList>
            <person name="Nobu M.K."/>
            <person name="Narihiro T."/>
            <person name="Kuroda K."/>
            <person name="Mei R."/>
            <person name="Liu W.T."/>
        </authorList>
    </citation>
    <scope>NUCLEOTIDE SEQUENCE [LARGE SCALE GENOMIC DNA]</scope>
    <source>
        <strain evidence="1">ADurb1013_Bin02101</strain>
        <strain evidence="2">ADurb1213_Bin02801</strain>
    </source>
</reference>
<evidence type="ECO:0008006" key="4">
    <source>
        <dbReference type="Google" id="ProtNLM"/>
    </source>
</evidence>
<dbReference type="PANTHER" id="PTHR37460:SF1">
    <property type="entry name" value="ENDONUCLEASE III"/>
    <property type="match status" value="1"/>
</dbReference>
<dbReference type="EMBL" id="LNJE01000005">
    <property type="protein sequence ID" value="KYC58127.1"/>
    <property type="molecule type" value="Genomic_DNA"/>
</dbReference>
<dbReference type="Pfam" id="PF01986">
    <property type="entry name" value="DUF123"/>
    <property type="match status" value="1"/>
</dbReference>
<name>A0A150JLS2_9EURY</name>
<evidence type="ECO:0000313" key="3">
    <source>
        <dbReference type="Proteomes" id="UP000092420"/>
    </source>
</evidence>
<accession>A0A150JLS2</accession>
<accession>A0A150JGF4</accession>
<accession>A0A150JB44</accession>
<evidence type="ECO:0000313" key="2">
    <source>
        <dbReference type="EMBL" id="KYC58127.1"/>
    </source>
</evidence>
<sequence>MGKGTYSLILKLENDQHIEIGKLGKFLFKKGYYVYSGSALGGFGRVKYHLKKNKNKRWHIDYLLDNAKIIKIFLSEVEKNYEHEVSKSLSNSKNAEVLVRGFGSSDCKEGCPSHLIYFSENPEISDIYQRLNLKYLILEESDFKNMQCFKIQF</sequence>
<dbReference type="CDD" id="cd10441">
    <property type="entry name" value="GIY-YIG_COG1833"/>
    <property type="match status" value="1"/>
</dbReference>
<dbReference type="Proteomes" id="UP000092420">
    <property type="component" value="Unassembled WGS sequence"/>
</dbReference>
<proteinExistence type="predicted"/>
<dbReference type="PANTHER" id="PTHR37460">
    <property type="entry name" value="ENDONUCLEASE III"/>
    <property type="match status" value="1"/>
</dbReference>
<dbReference type="AlphaFoldDB" id="A0A150JLS2"/>
<organism evidence="2">
    <name type="scientific">Candidatus Methanofastidiosum methylothiophilum</name>
    <dbReference type="NCBI Taxonomy" id="1705564"/>
    <lineage>
        <taxon>Archaea</taxon>
        <taxon>Methanobacteriati</taxon>
        <taxon>Methanobacteriota</taxon>
        <taxon>Stenosarchaea group</taxon>
        <taxon>Candidatus Methanofastidiosia</taxon>
        <taxon>Candidatus Methanofastidiosales</taxon>
        <taxon>Candidatus Methanofastidiosaceae</taxon>
        <taxon>Candidatus Methanofastidiosum</taxon>
    </lineage>
</organism>